<organism evidence="1 2">
    <name type="scientific">Malaciobacter pacificus</name>
    <dbReference type="NCBI Taxonomy" id="1080223"/>
    <lineage>
        <taxon>Bacteria</taxon>
        <taxon>Pseudomonadati</taxon>
        <taxon>Campylobacterota</taxon>
        <taxon>Epsilonproteobacteria</taxon>
        <taxon>Campylobacterales</taxon>
        <taxon>Arcobacteraceae</taxon>
        <taxon>Malaciobacter</taxon>
    </lineage>
</organism>
<sequence>MKNIFIIFTISFYINFLFAENNKNEKIITDKIEILLNNYLENITTGRIMSLYADKINYNNLGFISIFELVDLKEDHIEKWPYIKKDVEKINSKYFNENGEFVVNLNVVSYLYSLKEDKGLKREEELELIFNNNSLSILSEISKIKNEKNYTPILNNKLPPKYFIFNPAGGAGTSSSLHIDNIKNSIVLKSYGICNSNLLWKGTFEQFKKQNEFIIIEDIICRKSINQCGKLYEQKDSIE</sequence>
<keyword evidence="2" id="KW-1185">Reference proteome</keyword>
<gene>
    <name evidence="1" type="ORF">APAC_0576</name>
</gene>
<dbReference type="AlphaFoldDB" id="A0A5C2H8D8"/>
<evidence type="ECO:0000313" key="1">
    <source>
        <dbReference type="EMBL" id="QEP33725.1"/>
    </source>
</evidence>
<dbReference type="KEGG" id="apai:APAC_0576"/>
<reference evidence="1 2" key="1">
    <citation type="submission" date="2019-09" db="EMBL/GenBank/DDBJ databases">
        <title>Complete genome sequencing of four Arcobacter species reveals a diverse suite of mobile elements.</title>
        <authorList>
            <person name="Miller W.G."/>
            <person name="Yee E."/>
            <person name="Bono J.L."/>
        </authorList>
    </citation>
    <scope>NUCLEOTIDE SEQUENCE [LARGE SCALE GENOMIC DNA]</scope>
    <source>
        <strain evidence="1 2">LMG 26638</strain>
    </source>
</reference>
<accession>A0A5C2H8D8</accession>
<evidence type="ECO:0000313" key="2">
    <source>
        <dbReference type="Proteomes" id="UP000322726"/>
    </source>
</evidence>
<protein>
    <submittedName>
        <fullName evidence="1">Uncharacterized protein</fullName>
    </submittedName>
</protein>
<reference evidence="2" key="2">
    <citation type="submission" date="2019-09" db="EMBL/GenBank/DDBJ databases">
        <title>Complete genome sequencing of four Arcobacter species reveals a diverse suite of mobile elements.</title>
        <authorList>
            <person name="On S.L.W."/>
            <person name="Miller W.G."/>
            <person name="Biggs P."/>
            <person name="Cornelius A."/>
            <person name="Vandamme P."/>
        </authorList>
    </citation>
    <scope>NUCLEOTIDE SEQUENCE [LARGE SCALE GENOMIC DNA]</scope>
    <source>
        <strain evidence="2">LMG 26638</strain>
    </source>
</reference>
<reference evidence="1 2" key="3">
    <citation type="submission" date="2019-09" db="EMBL/GenBank/DDBJ databases">
        <title>Taxonomic note: a critical rebuttal of the proposed division of the genus Arcobacter into six genera, emended descriptions of Arcobacter anaerophilus and the genus Arcobacter, and an assessment of genus-level boundaries for Epsilonproteobacteria using in silico genomic comparator tools.</title>
        <authorList>
            <person name="On S.L.W."/>
            <person name="Miller W.G."/>
            <person name="Biggs P."/>
            <person name="Cornelius A."/>
            <person name="Vandamme P."/>
        </authorList>
    </citation>
    <scope>NUCLEOTIDE SEQUENCE [LARGE SCALE GENOMIC DNA]</scope>
    <source>
        <strain evidence="1 2">LMG 26638</strain>
    </source>
</reference>
<dbReference type="EMBL" id="CP035928">
    <property type="protein sequence ID" value="QEP33725.1"/>
    <property type="molecule type" value="Genomic_DNA"/>
</dbReference>
<name>A0A5C2H8D8_9BACT</name>
<dbReference type="Proteomes" id="UP000322726">
    <property type="component" value="Chromosome"/>
</dbReference>
<dbReference type="RefSeq" id="WP_130232682.1">
    <property type="nucleotide sequence ID" value="NZ_BMEF01000002.1"/>
</dbReference>
<proteinExistence type="predicted"/>